<dbReference type="Proteomes" id="UP000823858">
    <property type="component" value="Unassembled WGS sequence"/>
</dbReference>
<feature type="domain" description="NTF2-like N-terminal transpeptidase" evidence="2">
    <location>
        <begin position="36"/>
        <end position="143"/>
    </location>
</feature>
<dbReference type="GO" id="GO:0046677">
    <property type="term" value="P:response to antibiotic"/>
    <property type="evidence" value="ECO:0007669"/>
    <property type="project" value="InterPro"/>
</dbReference>
<reference evidence="3" key="2">
    <citation type="submission" date="2021-04" db="EMBL/GenBank/DDBJ databases">
        <authorList>
            <person name="Gilroy R."/>
        </authorList>
    </citation>
    <scope>NUCLEOTIDE SEQUENCE</scope>
    <source>
        <strain evidence="3">ChiHjej13B12-4958</strain>
    </source>
</reference>
<dbReference type="InterPro" id="IPR007887">
    <property type="entry name" value="MecA_N"/>
</dbReference>
<evidence type="ECO:0000313" key="3">
    <source>
        <dbReference type="EMBL" id="HJC84692.1"/>
    </source>
</evidence>
<dbReference type="AlphaFoldDB" id="A0A9D2QFQ9"/>
<dbReference type="Gene3D" id="3.40.710.10">
    <property type="entry name" value="DD-peptidase/beta-lactamase superfamily"/>
    <property type="match status" value="1"/>
</dbReference>
<dbReference type="InterPro" id="IPR001460">
    <property type="entry name" value="PCN-bd_Tpept"/>
</dbReference>
<dbReference type="EMBL" id="DWVP01000006">
    <property type="protein sequence ID" value="HJC84692.1"/>
    <property type="molecule type" value="Genomic_DNA"/>
</dbReference>
<reference evidence="3" key="1">
    <citation type="journal article" date="2021" name="PeerJ">
        <title>Extensive microbial diversity within the chicken gut microbiome revealed by metagenomics and culture.</title>
        <authorList>
            <person name="Gilroy R."/>
            <person name="Ravi A."/>
            <person name="Getino M."/>
            <person name="Pursley I."/>
            <person name="Horton D.L."/>
            <person name="Alikhan N.F."/>
            <person name="Baker D."/>
            <person name="Gharbi K."/>
            <person name="Hall N."/>
            <person name="Watson M."/>
            <person name="Adriaenssens E.M."/>
            <person name="Foster-Nyarko E."/>
            <person name="Jarju S."/>
            <person name="Secka A."/>
            <person name="Antonio M."/>
            <person name="Oren A."/>
            <person name="Chaudhuri R.R."/>
            <person name="La Ragione R."/>
            <person name="Hildebrand F."/>
            <person name="Pallen M.J."/>
        </authorList>
    </citation>
    <scope>NUCLEOTIDE SEQUENCE</scope>
    <source>
        <strain evidence="3">ChiHjej13B12-4958</strain>
    </source>
</reference>
<dbReference type="PANTHER" id="PTHR30627:SF24">
    <property type="entry name" value="PENICILLIN-BINDING PROTEIN 4B"/>
    <property type="match status" value="1"/>
</dbReference>
<dbReference type="GO" id="GO:0071555">
    <property type="term" value="P:cell wall organization"/>
    <property type="evidence" value="ECO:0007669"/>
    <property type="project" value="TreeGrafter"/>
</dbReference>
<dbReference type="InterPro" id="IPR012338">
    <property type="entry name" value="Beta-lactam/transpept-like"/>
</dbReference>
<dbReference type="Pfam" id="PF05223">
    <property type="entry name" value="MecA_N"/>
    <property type="match status" value="1"/>
</dbReference>
<proteinExistence type="predicted"/>
<dbReference type="SUPFAM" id="SSF56601">
    <property type="entry name" value="beta-lactamase/transpeptidase-like"/>
    <property type="match status" value="1"/>
</dbReference>
<evidence type="ECO:0000259" key="2">
    <source>
        <dbReference type="Pfam" id="PF05223"/>
    </source>
</evidence>
<accession>A0A9D2QFQ9</accession>
<evidence type="ECO:0000313" key="4">
    <source>
        <dbReference type="Proteomes" id="UP000823858"/>
    </source>
</evidence>
<sequence length="619" mass="65449">MAQTFPLRNPVHTIVATVMSFATVLAVACTPRPDTADDVVGDFLSALAEGSFDSAASYTDDASAAEGAIQESWDGLQAEGLDAEVTGVRTDDNVATADYDMTWTLPGEREMNYSSSLTATKTGGEWTVRWRPAVLHPDLGSDQHLELRRIEPQIADVVGSDGAVLATPGTTWRVLIDTEAVRADGGVQGALGRIGRILDSAHQAEKAMPTIDVNDKATEAKDIDGDFSVTMIPGQLGERVKDQLEAIEGVRLNEEPTLVRPDPGFAPDIMSRVTGLVGPELEGEPGWEVSAVNPNGGVVSTLDRTDPDPAAAVQVSLSRRVQEAAQKAVDTRSEQETMMVVMRPSTGEILGVAQTPEADKQGDVALSGQYPPGSTFKVITAAAGIDNEDLTADSIVGCPATQDIGGRIVTNYNTFSLGDTSMREAFARSCNTTFARISTDLEPGQLQDEAKQFGLGRDYDIPGLTTITGQVPEGEITLDRTEAGYGQGLDLASPFGMALVAASVANGRTPVPSLIDTDDVHTLDPDGNRAQAGEELDPVMLRNLRDMMRAVVTGGSGSAIAGRGEVYGKTGEAEINDGSHSWFMGYRDDLAFATMIVRGGGSEHAVAVTDRFFANIDGE</sequence>
<protein>
    <submittedName>
        <fullName evidence="3">Penicillin-binding transpeptidase domain-containing protein</fullName>
    </submittedName>
</protein>
<dbReference type="SUPFAM" id="SSF54427">
    <property type="entry name" value="NTF2-like"/>
    <property type="match status" value="1"/>
</dbReference>
<dbReference type="GO" id="GO:0005886">
    <property type="term" value="C:plasma membrane"/>
    <property type="evidence" value="ECO:0007669"/>
    <property type="project" value="TreeGrafter"/>
</dbReference>
<dbReference type="GO" id="GO:0008658">
    <property type="term" value="F:penicillin binding"/>
    <property type="evidence" value="ECO:0007669"/>
    <property type="project" value="InterPro"/>
</dbReference>
<organism evidence="3 4">
    <name type="scientific">Candidatus Corynebacterium faecigallinarum</name>
    <dbReference type="NCBI Taxonomy" id="2838528"/>
    <lineage>
        <taxon>Bacteria</taxon>
        <taxon>Bacillati</taxon>
        <taxon>Actinomycetota</taxon>
        <taxon>Actinomycetes</taxon>
        <taxon>Mycobacteriales</taxon>
        <taxon>Corynebacteriaceae</taxon>
        <taxon>Corynebacterium</taxon>
    </lineage>
</organism>
<evidence type="ECO:0000259" key="1">
    <source>
        <dbReference type="Pfam" id="PF00905"/>
    </source>
</evidence>
<dbReference type="PANTHER" id="PTHR30627">
    <property type="entry name" value="PEPTIDOGLYCAN D,D-TRANSPEPTIDASE"/>
    <property type="match status" value="1"/>
</dbReference>
<dbReference type="InterPro" id="IPR032710">
    <property type="entry name" value="NTF2-like_dom_sf"/>
</dbReference>
<comment type="caution">
    <text evidence="3">The sequence shown here is derived from an EMBL/GenBank/DDBJ whole genome shotgun (WGS) entry which is preliminary data.</text>
</comment>
<dbReference type="Pfam" id="PF00905">
    <property type="entry name" value="Transpeptidase"/>
    <property type="match status" value="1"/>
</dbReference>
<dbReference type="InterPro" id="IPR050515">
    <property type="entry name" value="Beta-lactam/transpept"/>
</dbReference>
<gene>
    <name evidence="3" type="ORF">H9751_03935</name>
</gene>
<feature type="domain" description="Penicillin-binding protein transpeptidase" evidence="1">
    <location>
        <begin position="338"/>
        <end position="614"/>
    </location>
</feature>
<dbReference type="GO" id="GO:0071972">
    <property type="term" value="F:peptidoglycan L,D-transpeptidase activity"/>
    <property type="evidence" value="ECO:0007669"/>
    <property type="project" value="TreeGrafter"/>
</dbReference>
<name>A0A9D2QFQ9_9CORY</name>